<sequence>MEAKIVGKTNNVFLWVVIMVSLLNKIYDEGRIEGMKRILEEIPDGLERLFSTILGQDIFEKAVTILMLQLVFFSRETFTVKELFAAVIKIPFPNREIINRRITISSKSLIEIFCFEKKSCKLLIRIWGLSQLWLAMADFGVFVGNISSKDLLYPKLRQTGAGHLTKFCFLDTLRAISSFMPKWLCLLTRHIFSNPAVLPKNHPLKNGYKGQTHSCNGGKICGFITINWHLGLV</sequence>
<gene>
    <name evidence="1" type="ORF">PoMZ_06117</name>
</gene>
<evidence type="ECO:0000313" key="1">
    <source>
        <dbReference type="EMBL" id="QBZ64419.1"/>
    </source>
</evidence>
<reference evidence="1 2" key="1">
    <citation type="journal article" date="2019" name="Mol. Biol. Evol.">
        <title>Blast fungal genomes show frequent chromosomal changes, gene gains and losses, and effector gene turnover.</title>
        <authorList>
            <person name="Gomez Luciano L.B."/>
            <person name="Jason Tsai I."/>
            <person name="Chuma I."/>
            <person name="Tosa Y."/>
            <person name="Chen Y.H."/>
            <person name="Li J.Y."/>
            <person name="Li M.Y."/>
            <person name="Jade Lu M.Y."/>
            <person name="Nakayashiki H."/>
            <person name="Li W.H."/>
        </authorList>
    </citation>
    <scope>NUCLEOTIDE SEQUENCE [LARGE SCALE GENOMIC DNA]</scope>
    <source>
        <strain evidence="1">MZ5-1-6</strain>
    </source>
</reference>
<organism evidence="1 2">
    <name type="scientific">Pyricularia oryzae</name>
    <name type="common">Rice blast fungus</name>
    <name type="synonym">Magnaporthe oryzae</name>
    <dbReference type="NCBI Taxonomy" id="318829"/>
    <lineage>
        <taxon>Eukaryota</taxon>
        <taxon>Fungi</taxon>
        <taxon>Dikarya</taxon>
        <taxon>Ascomycota</taxon>
        <taxon>Pezizomycotina</taxon>
        <taxon>Sordariomycetes</taxon>
        <taxon>Sordariomycetidae</taxon>
        <taxon>Magnaporthales</taxon>
        <taxon>Pyriculariaceae</taxon>
        <taxon>Pyricularia</taxon>
    </lineage>
</organism>
<proteinExistence type="predicted"/>
<protein>
    <submittedName>
        <fullName evidence="1">Uncharacterized protein</fullName>
    </submittedName>
</protein>
<dbReference type="AlphaFoldDB" id="A0A4P7NQ83"/>
<accession>A0A4P7NQ83</accession>
<name>A0A4P7NQ83_PYROR</name>
<dbReference type="EMBL" id="CP034209">
    <property type="protein sequence ID" value="QBZ64419.1"/>
    <property type="molecule type" value="Genomic_DNA"/>
</dbReference>
<evidence type="ECO:0000313" key="2">
    <source>
        <dbReference type="Proteomes" id="UP000294847"/>
    </source>
</evidence>
<dbReference type="Proteomes" id="UP000294847">
    <property type="component" value="Chromosome 6"/>
</dbReference>